<evidence type="ECO:0000313" key="2">
    <source>
        <dbReference type="EMBL" id="KAK9022392.1"/>
    </source>
</evidence>
<dbReference type="Gene3D" id="3.40.50.2000">
    <property type="entry name" value="Glycogen Phosphorylase B"/>
    <property type="match status" value="1"/>
</dbReference>
<dbReference type="PANTHER" id="PTHR48045">
    <property type="entry name" value="UDP-GLYCOSYLTRANSFERASE 72B1"/>
    <property type="match status" value="1"/>
</dbReference>
<proteinExistence type="predicted"/>
<evidence type="ECO:0000256" key="1">
    <source>
        <dbReference type="ARBA" id="ARBA00022679"/>
    </source>
</evidence>
<dbReference type="SUPFAM" id="SSF53756">
    <property type="entry name" value="UDP-Glycosyltransferase/glycogen phosphorylase"/>
    <property type="match status" value="1"/>
</dbReference>
<accession>A0ABR2SB09</accession>
<name>A0ABR2SB09_9ROSI</name>
<dbReference type="CDD" id="cd03784">
    <property type="entry name" value="GT1_Gtf-like"/>
    <property type="match status" value="1"/>
</dbReference>
<sequence length="174" mass="19667">MVMTIDYLQWLDLQPKGSVLYVSMGSFLSVSAAQMDEIVAGVQDSGVRYLWVSRGDSSRFEHSCGDQGLVIPWCDQLRVLCHSSVGGFWTHCGWNSTLEAVYAGVPTLTFPILWDQIPNKLVRRFMDFKSNEQTEIREMARKFRETFRIAIAKGGSSDANVDAFIKDISERHAH</sequence>
<comment type="caution">
    <text evidence="2">The sequence shown here is derived from an EMBL/GenBank/DDBJ whole genome shotgun (WGS) entry which is preliminary data.</text>
</comment>
<dbReference type="Proteomes" id="UP001396334">
    <property type="component" value="Unassembled WGS sequence"/>
</dbReference>
<dbReference type="PANTHER" id="PTHR48045:SF22">
    <property type="entry name" value="UDP-GLUCURONOSYL_UDP-GLUCOSYLTRANSFERASE"/>
    <property type="match status" value="1"/>
</dbReference>
<gene>
    <name evidence="2" type="ORF">V6N11_002664</name>
</gene>
<protein>
    <submittedName>
        <fullName evidence="2">Uncharacterized protein</fullName>
    </submittedName>
</protein>
<reference evidence="2 3" key="1">
    <citation type="journal article" date="2024" name="G3 (Bethesda)">
        <title>Genome assembly of Hibiscus sabdariffa L. provides insights into metabolisms of medicinal natural products.</title>
        <authorList>
            <person name="Kim T."/>
        </authorList>
    </citation>
    <scope>NUCLEOTIDE SEQUENCE [LARGE SCALE GENOMIC DNA]</scope>
    <source>
        <strain evidence="2">TK-2024</strain>
        <tissue evidence="2">Old leaves</tissue>
    </source>
</reference>
<dbReference type="InterPro" id="IPR002213">
    <property type="entry name" value="UDP_glucos_trans"/>
</dbReference>
<evidence type="ECO:0000313" key="3">
    <source>
        <dbReference type="Proteomes" id="UP001396334"/>
    </source>
</evidence>
<keyword evidence="3" id="KW-1185">Reference proteome</keyword>
<organism evidence="2 3">
    <name type="scientific">Hibiscus sabdariffa</name>
    <name type="common">roselle</name>
    <dbReference type="NCBI Taxonomy" id="183260"/>
    <lineage>
        <taxon>Eukaryota</taxon>
        <taxon>Viridiplantae</taxon>
        <taxon>Streptophyta</taxon>
        <taxon>Embryophyta</taxon>
        <taxon>Tracheophyta</taxon>
        <taxon>Spermatophyta</taxon>
        <taxon>Magnoliopsida</taxon>
        <taxon>eudicotyledons</taxon>
        <taxon>Gunneridae</taxon>
        <taxon>Pentapetalae</taxon>
        <taxon>rosids</taxon>
        <taxon>malvids</taxon>
        <taxon>Malvales</taxon>
        <taxon>Malvaceae</taxon>
        <taxon>Malvoideae</taxon>
        <taxon>Hibiscus</taxon>
    </lineage>
</organism>
<dbReference type="Pfam" id="PF00201">
    <property type="entry name" value="UDPGT"/>
    <property type="match status" value="1"/>
</dbReference>
<dbReference type="EMBL" id="JBBPBN010000015">
    <property type="protein sequence ID" value="KAK9022392.1"/>
    <property type="molecule type" value="Genomic_DNA"/>
</dbReference>
<keyword evidence="1" id="KW-0808">Transferase</keyword>